<evidence type="ECO:0000256" key="1">
    <source>
        <dbReference type="ARBA" id="ARBA00023002"/>
    </source>
</evidence>
<keyword evidence="1 2" id="KW-0560">Oxidoreductase</keyword>
<dbReference type="Proteomes" id="UP001607157">
    <property type="component" value="Unassembled WGS sequence"/>
</dbReference>
<protein>
    <submittedName>
        <fullName evidence="5">Phosphoglycerate dehydrogenase</fullName>
    </submittedName>
</protein>
<dbReference type="InterPro" id="IPR050223">
    <property type="entry name" value="D-isomer_2-hydroxyacid_DH"/>
</dbReference>
<dbReference type="PANTHER" id="PTHR10996">
    <property type="entry name" value="2-HYDROXYACID DEHYDROGENASE-RELATED"/>
    <property type="match status" value="1"/>
</dbReference>
<evidence type="ECO:0000313" key="5">
    <source>
        <dbReference type="EMBL" id="MFH0255141.1"/>
    </source>
</evidence>
<comment type="similarity">
    <text evidence="2">Belongs to the D-isomer specific 2-hydroxyacid dehydrogenase family.</text>
</comment>
<dbReference type="PANTHER" id="PTHR10996:SF283">
    <property type="entry name" value="GLYOXYLATE_HYDROXYPYRUVATE REDUCTASE B"/>
    <property type="match status" value="1"/>
</dbReference>
<dbReference type="SUPFAM" id="SSF52283">
    <property type="entry name" value="Formate/glycerate dehydrogenase catalytic domain-like"/>
    <property type="match status" value="1"/>
</dbReference>
<evidence type="ECO:0000313" key="6">
    <source>
        <dbReference type="Proteomes" id="UP001607157"/>
    </source>
</evidence>
<name>A0ABW7IBQ2_9RHOB</name>
<reference evidence="5 6" key="1">
    <citation type="submission" date="2024-10" db="EMBL/GenBank/DDBJ databases">
        <authorList>
            <person name="Yang X.-N."/>
        </authorList>
    </citation>
    <scope>NUCLEOTIDE SEQUENCE [LARGE SCALE GENOMIC DNA]</scope>
    <source>
        <strain evidence="5 6">CAU 1059</strain>
    </source>
</reference>
<dbReference type="Pfam" id="PF00389">
    <property type="entry name" value="2-Hacid_dh"/>
    <property type="match status" value="1"/>
</dbReference>
<dbReference type="Gene3D" id="3.40.50.720">
    <property type="entry name" value="NAD(P)-binding Rossmann-like Domain"/>
    <property type="match status" value="2"/>
</dbReference>
<gene>
    <name evidence="5" type="ORF">ACGRVM_14640</name>
</gene>
<evidence type="ECO:0000256" key="2">
    <source>
        <dbReference type="RuleBase" id="RU003719"/>
    </source>
</evidence>
<proteinExistence type="inferred from homology"/>
<dbReference type="InterPro" id="IPR036291">
    <property type="entry name" value="NAD(P)-bd_dom_sf"/>
</dbReference>
<evidence type="ECO:0000259" key="4">
    <source>
        <dbReference type="Pfam" id="PF02826"/>
    </source>
</evidence>
<accession>A0ABW7IBQ2</accession>
<evidence type="ECO:0000259" key="3">
    <source>
        <dbReference type="Pfam" id="PF00389"/>
    </source>
</evidence>
<dbReference type="Pfam" id="PF02826">
    <property type="entry name" value="2-Hacid_dh_C"/>
    <property type="match status" value="1"/>
</dbReference>
<dbReference type="EMBL" id="JBIHMM010000004">
    <property type="protein sequence ID" value="MFH0255141.1"/>
    <property type="molecule type" value="Genomic_DNA"/>
</dbReference>
<dbReference type="RefSeq" id="WP_377172492.1">
    <property type="nucleotide sequence ID" value="NZ_JBHTJC010000004.1"/>
</dbReference>
<dbReference type="CDD" id="cd12172">
    <property type="entry name" value="PGDH_like_2"/>
    <property type="match status" value="1"/>
</dbReference>
<comment type="caution">
    <text evidence="5">The sequence shown here is derived from an EMBL/GenBank/DDBJ whole genome shotgun (WGS) entry which is preliminary data.</text>
</comment>
<feature type="domain" description="D-isomer specific 2-hydroxyacid dehydrogenase NAD-binding" evidence="4">
    <location>
        <begin position="115"/>
        <end position="286"/>
    </location>
</feature>
<organism evidence="5 6">
    <name type="scientific">Roseovarius aquimarinus</name>
    <dbReference type="NCBI Taxonomy" id="1229156"/>
    <lineage>
        <taxon>Bacteria</taxon>
        <taxon>Pseudomonadati</taxon>
        <taxon>Pseudomonadota</taxon>
        <taxon>Alphaproteobacteria</taxon>
        <taxon>Rhodobacterales</taxon>
        <taxon>Roseobacteraceae</taxon>
        <taxon>Roseovarius</taxon>
    </lineage>
</organism>
<dbReference type="InterPro" id="IPR006140">
    <property type="entry name" value="D-isomer_DH_NAD-bd"/>
</dbReference>
<dbReference type="SUPFAM" id="SSF51735">
    <property type="entry name" value="NAD(P)-binding Rossmann-fold domains"/>
    <property type="match status" value="1"/>
</dbReference>
<dbReference type="InterPro" id="IPR006139">
    <property type="entry name" value="D-isomer_2_OHA_DH_cat_dom"/>
</dbReference>
<sequence>MKDVLVTCPPMLGQIERFHDFAAERGLRLHPAEVTQVLSEDALCRLLPRYDGWIIGDDPATRRVFETARRGRLRAAVKWGIGVDNVDFVACEALGIPITNTPRMFGAEVADVATAYVIGLARHLFEIDRGVRAGDWPKPAGISLTGRRCGLVGLGDIGQHTARRLMVLGMEIVAYDPGVEGDAGIEGLERAVWPEGIGTLDFLVFTCALNARNRHMLDAEALARCSQGVRIVNVARGPLIDEAALVAALRSGRVHSAALDVFEEEPLPPTSPLREMERCIFGSHNGSNSVDAVIRASHEAITRLAAFHASDRHRVVQGRTGGVRCAS</sequence>
<keyword evidence="6" id="KW-1185">Reference proteome</keyword>
<feature type="domain" description="D-isomer specific 2-hydroxyacid dehydrogenase catalytic" evidence="3">
    <location>
        <begin position="33"/>
        <end position="311"/>
    </location>
</feature>